<dbReference type="InterPro" id="IPR016181">
    <property type="entry name" value="Acyl_CoA_acyltransferase"/>
</dbReference>
<feature type="domain" description="N-acetyltransferase" evidence="1">
    <location>
        <begin position="3"/>
        <end position="160"/>
    </location>
</feature>
<dbReference type="CDD" id="cd04301">
    <property type="entry name" value="NAT_SF"/>
    <property type="match status" value="1"/>
</dbReference>
<reference evidence="2 3" key="1">
    <citation type="submission" date="2018-09" db="EMBL/GenBank/DDBJ databases">
        <title>Genome Sequence of Paenibacillus lautus Strain E7593-69, Azo Dye-Degrading Bacteria, Isolated from Commercial Tattoo Inks.</title>
        <authorList>
            <person name="Nho S.W."/>
            <person name="Kim S.-J."/>
            <person name="Kweon O."/>
            <person name="Cerniglia C.E."/>
        </authorList>
    </citation>
    <scope>NUCLEOTIDE SEQUENCE [LARGE SCALE GENOMIC DNA]</scope>
    <source>
        <strain evidence="2 3">E7593-69</strain>
    </source>
</reference>
<evidence type="ECO:0000259" key="1">
    <source>
        <dbReference type="PROSITE" id="PS51186"/>
    </source>
</evidence>
<accession>A0A385TJQ3</accession>
<dbReference type="AlphaFoldDB" id="A0A385TJQ3"/>
<dbReference type="InterPro" id="IPR000182">
    <property type="entry name" value="GNAT_dom"/>
</dbReference>
<proteinExistence type="predicted"/>
<dbReference type="EMBL" id="CP032412">
    <property type="protein sequence ID" value="AYB43208.1"/>
    <property type="molecule type" value="Genomic_DNA"/>
</dbReference>
<evidence type="ECO:0000313" key="3">
    <source>
        <dbReference type="Proteomes" id="UP000266552"/>
    </source>
</evidence>
<dbReference type="Pfam" id="PF00583">
    <property type="entry name" value="Acetyltransf_1"/>
    <property type="match status" value="1"/>
</dbReference>
<evidence type="ECO:0000313" key="2">
    <source>
        <dbReference type="EMBL" id="AYB43208.1"/>
    </source>
</evidence>
<keyword evidence="2" id="KW-0808">Transferase</keyword>
<dbReference type="RefSeq" id="WP_119847230.1">
    <property type="nucleotide sequence ID" value="NZ_CP032412.1"/>
</dbReference>
<dbReference type="GO" id="GO:0016747">
    <property type="term" value="F:acyltransferase activity, transferring groups other than amino-acyl groups"/>
    <property type="evidence" value="ECO:0007669"/>
    <property type="project" value="InterPro"/>
</dbReference>
<dbReference type="Proteomes" id="UP000266552">
    <property type="component" value="Chromosome"/>
</dbReference>
<sequence length="162" mass="19419">MHINLVPVDLGKKDILFNLYQLYYYDFSEYTNQDLNKDGKYELDINLFWEEDRRWHPFFIEASGILVGFTVILHENMDTDPDPTHVIYDFMIIKKFRRRGIGHQAAIKALNMYKANWKIAQMQVNTPAISFWRKAVKQYTKDNYTEVVREDSKKYVQTFCTK</sequence>
<protein>
    <submittedName>
        <fullName evidence="2">GNAT family N-acetyltransferase</fullName>
    </submittedName>
</protein>
<organism evidence="2 3">
    <name type="scientific">Paenibacillus lautus</name>
    <name type="common">Bacillus lautus</name>
    <dbReference type="NCBI Taxonomy" id="1401"/>
    <lineage>
        <taxon>Bacteria</taxon>
        <taxon>Bacillati</taxon>
        <taxon>Bacillota</taxon>
        <taxon>Bacilli</taxon>
        <taxon>Bacillales</taxon>
        <taxon>Paenibacillaceae</taxon>
        <taxon>Paenibacillus</taxon>
    </lineage>
</organism>
<name>A0A385TJQ3_PAELA</name>
<dbReference type="Gene3D" id="3.40.630.30">
    <property type="match status" value="1"/>
</dbReference>
<gene>
    <name evidence="2" type="ORF">D5F53_07875</name>
</gene>
<dbReference type="SUPFAM" id="SSF55729">
    <property type="entry name" value="Acyl-CoA N-acyltransferases (Nat)"/>
    <property type="match status" value="1"/>
</dbReference>
<keyword evidence="3" id="KW-1185">Reference proteome</keyword>
<dbReference type="KEGG" id="plw:D5F53_07875"/>
<dbReference type="PROSITE" id="PS51186">
    <property type="entry name" value="GNAT"/>
    <property type="match status" value="1"/>
</dbReference>